<dbReference type="OrthoDB" id="550424at2759"/>
<dbReference type="PROSITE" id="PS00636">
    <property type="entry name" value="DNAJ_1"/>
    <property type="match status" value="1"/>
</dbReference>
<dbReference type="KEGG" id="tva:4765201"/>
<dbReference type="PRINTS" id="PR00625">
    <property type="entry name" value="JDOMAIN"/>
</dbReference>
<dbReference type="GO" id="GO:0030544">
    <property type="term" value="F:Hsp70 protein binding"/>
    <property type="evidence" value="ECO:0007669"/>
    <property type="project" value="InterPro"/>
</dbReference>
<dbReference type="SMR" id="A2EJ81"/>
<dbReference type="STRING" id="5722.A2EJ81"/>
<feature type="zinc finger region" description="CR-type" evidence="5">
    <location>
        <begin position="129"/>
        <end position="207"/>
    </location>
</feature>
<dbReference type="GO" id="GO:0042026">
    <property type="term" value="P:protein refolding"/>
    <property type="evidence" value="ECO:0000318"/>
    <property type="project" value="GO_Central"/>
</dbReference>
<evidence type="ECO:0000256" key="2">
    <source>
        <dbReference type="ARBA" id="ARBA00022737"/>
    </source>
</evidence>
<dbReference type="InterPro" id="IPR018253">
    <property type="entry name" value="DnaJ_domain_CS"/>
</dbReference>
<dbReference type="CDD" id="cd06257">
    <property type="entry name" value="DnaJ"/>
    <property type="match status" value="1"/>
</dbReference>
<evidence type="ECO:0000256" key="3">
    <source>
        <dbReference type="ARBA" id="ARBA00022771"/>
    </source>
</evidence>
<feature type="coiled-coil region" evidence="6">
    <location>
        <begin position="363"/>
        <end position="394"/>
    </location>
</feature>
<dbReference type="Gene3D" id="1.10.287.110">
    <property type="entry name" value="DnaJ domain"/>
    <property type="match status" value="1"/>
</dbReference>
<evidence type="ECO:0000313" key="9">
    <source>
        <dbReference type="EMBL" id="EAY07313.1"/>
    </source>
</evidence>
<dbReference type="CDD" id="cd10747">
    <property type="entry name" value="DnaJ_C"/>
    <property type="match status" value="1"/>
</dbReference>
<dbReference type="eggNOG" id="KOG0712">
    <property type="taxonomic scope" value="Eukaryota"/>
</dbReference>
<evidence type="ECO:0000256" key="1">
    <source>
        <dbReference type="ARBA" id="ARBA00022723"/>
    </source>
</evidence>
<proteinExistence type="predicted"/>
<dbReference type="InterPro" id="IPR044713">
    <property type="entry name" value="DNJA1/2-like"/>
</dbReference>
<dbReference type="CDD" id="cd10719">
    <property type="entry name" value="DnaJ_zf"/>
    <property type="match status" value="1"/>
</dbReference>
<dbReference type="GO" id="GO:0051082">
    <property type="term" value="F:unfolded protein binding"/>
    <property type="evidence" value="ECO:0007669"/>
    <property type="project" value="InterPro"/>
</dbReference>
<dbReference type="Proteomes" id="UP000001542">
    <property type="component" value="Unassembled WGS sequence"/>
</dbReference>
<feature type="domain" description="CR-type" evidence="8">
    <location>
        <begin position="129"/>
        <end position="207"/>
    </location>
</feature>
<dbReference type="EMBL" id="DS113403">
    <property type="protein sequence ID" value="EAY07313.1"/>
    <property type="molecule type" value="Genomic_DNA"/>
</dbReference>
<reference evidence="9" key="1">
    <citation type="submission" date="2006-10" db="EMBL/GenBank/DDBJ databases">
        <authorList>
            <person name="Amadeo P."/>
            <person name="Zhao Q."/>
            <person name="Wortman J."/>
            <person name="Fraser-Liggett C."/>
            <person name="Carlton J."/>
        </authorList>
    </citation>
    <scope>NUCLEOTIDE SEQUENCE</scope>
    <source>
        <strain evidence="9">G3</strain>
    </source>
</reference>
<dbReference type="SUPFAM" id="SSF57938">
    <property type="entry name" value="DnaJ/Hsp40 cysteine-rich domain"/>
    <property type="match status" value="1"/>
</dbReference>
<dbReference type="Gene3D" id="2.10.230.10">
    <property type="entry name" value="Heat shock protein DnaJ, cysteine-rich domain"/>
    <property type="match status" value="1"/>
</dbReference>
<dbReference type="GO" id="GO:0008270">
    <property type="term" value="F:zinc ion binding"/>
    <property type="evidence" value="ECO:0007669"/>
    <property type="project" value="UniProtKB-KW"/>
</dbReference>
<dbReference type="InterPro" id="IPR008971">
    <property type="entry name" value="HSP40/DnaJ_pept-bd"/>
</dbReference>
<dbReference type="SUPFAM" id="SSF49493">
    <property type="entry name" value="HSP40/DnaJ peptide-binding domain"/>
    <property type="match status" value="2"/>
</dbReference>
<dbReference type="InterPro" id="IPR001623">
    <property type="entry name" value="DnaJ_domain"/>
</dbReference>
<gene>
    <name evidence="9" type="ORF">TVAG_223760</name>
</gene>
<evidence type="ECO:0000256" key="5">
    <source>
        <dbReference type="PROSITE-ProRule" id="PRU00546"/>
    </source>
</evidence>
<accession>A2EJ81</accession>
<protein>
    <submittedName>
        <fullName evidence="9">DnaJ domain containing protein</fullName>
    </submittedName>
</protein>
<keyword evidence="3 5" id="KW-0863">Zinc-finger</keyword>
<dbReference type="PROSITE" id="PS51188">
    <property type="entry name" value="ZF_CR"/>
    <property type="match status" value="1"/>
</dbReference>
<keyword evidence="6" id="KW-0175">Coiled coil</keyword>
<dbReference type="GO" id="GO:0005737">
    <property type="term" value="C:cytoplasm"/>
    <property type="evidence" value="ECO:0000318"/>
    <property type="project" value="GO_Central"/>
</dbReference>
<dbReference type="PROSITE" id="PS50076">
    <property type="entry name" value="DNAJ_2"/>
    <property type="match status" value="1"/>
</dbReference>
<keyword evidence="2" id="KW-0677">Repeat</keyword>
<feature type="domain" description="J" evidence="7">
    <location>
        <begin position="11"/>
        <end position="76"/>
    </location>
</feature>
<dbReference type="Gene3D" id="2.60.260.20">
    <property type="entry name" value="Urease metallochaperone UreE, N-terminal domain"/>
    <property type="match status" value="2"/>
</dbReference>
<keyword evidence="10" id="KW-1185">Reference proteome</keyword>
<dbReference type="RefSeq" id="XP_001319536.1">
    <property type="nucleotide sequence ID" value="XM_001319501.1"/>
</dbReference>
<evidence type="ECO:0000259" key="8">
    <source>
        <dbReference type="PROSITE" id="PS51188"/>
    </source>
</evidence>
<dbReference type="FunFam" id="2.60.260.20:FF:000091">
    <property type="entry name" value="DnaJ domain containing protein"/>
    <property type="match status" value="1"/>
</dbReference>
<evidence type="ECO:0000256" key="6">
    <source>
        <dbReference type="SAM" id="Coils"/>
    </source>
</evidence>
<dbReference type="AlphaFoldDB" id="A2EJ81"/>
<dbReference type="VEuPathDB" id="TrichDB:TVAGG3_0199280"/>
<evidence type="ECO:0000256" key="4">
    <source>
        <dbReference type="ARBA" id="ARBA00022833"/>
    </source>
</evidence>
<evidence type="ECO:0000259" key="7">
    <source>
        <dbReference type="PROSITE" id="PS50076"/>
    </source>
</evidence>
<dbReference type="InterPro" id="IPR001305">
    <property type="entry name" value="HSP_DnaJ_Cys-rich_dom"/>
</dbReference>
<reference evidence="9" key="2">
    <citation type="journal article" date="2007" name="Science">
        <title>Draft genome sequence of the sexually transmitted pathogen Trichomonas vaginalis.</title>
        <authorList>
            <person name="Carlton J.M."/>
            <person name="Hirt R.P."/>
            <person name="Silva J.C."/>
            <person name="Delcher A.L."/>
            <person name="Schatz M."/>
            <person name="Zhao Q."/>
            <person name="Wortman J.R."/>
            <person name="Bidwell S.L."/>
            <person name="Alsmark U.C.M."/>
            <person name="Besteiro S."/>
            <person name="Sicheritz-Ponten T."/>
            <person name="Noel C.J."/>
            <person name="Dacks J.B."/>
            <person name="Foster P.G."/>
            <person name="Simillion C."/>
            <person name="Van de Peer Y."/>
            <person name="Miranda-Saavedra D."/>
            <person name="Barton G.J."/>
            <person name="Westrop G.D."/>
            <person name="Mueller S."/>
            <person name="Dessi D."/>
            <person name="Fiori P.L."/>
            <person name="Ren Q."/>
            <person name="Paulsen I."/>
            <person name="Zhang H."/>
            <person name="Bastida-Corcuera F.D."/>
            <person name="Simoes-Barbosa A."/>
            <person name="Brown M.T."/>
            <person name="Hayes R.D."/>
            <person name="Mukherjee M."/>
            <person name="Okumura C.Y."/>
            <person name="Schneider R."/>
            <person name="Smith A.J."/>
            <person name="Vanacova S."/>
            <person name="Villalvazo M."/>
            <person name="Haas B.J."/>
            <person name="Pertea M."/>
            <person name="Feldblyum T.V."/>
            <person name="Utterback T.R."/>
            <person name="Shu C.L."/>
            <person name="Osoegawa K."/>
            <person name="de Jong P.J."/>
            <person name="Hrdy I."/>
            <person name="Horvathova L."/>
            <person name="Zubacova Z."/>
            <person name="Dolezal P."/>
            <person name="Malik S.B."/>
            <person name="Logsdon J.M. Jr."/>
            <person name="Henze K."/>
            <person name="Gupta A."/>
            <person name="Wang C.C."/>
            <person name="Dunne R.L."/>
            <person name="Upcroft J.A."/>
            <person name="Upcroft P."/>
            <person name="White O."/>
            <person name="Salzberg S.L."/>
            <person name="Tang P."/>
            <person name="Chiu C.-H."/>
            <person name="Lee Y.-S."/>
            <person name="Embley T.M."/>
            <person name="Coombs G.H."/>
            <person name="Mottram J.C."/>
            <person name="Tachezy J."/>
            <person name="Fraser-Liggett C.M."/>
            <person name="Johnson P.J."/>
        </authorList>
    </citation>
    <scope>NUCLEOTIDE SEQUENCE [LARGE SCALE GENOMIC DNA]</scope>
    <source>
        <strain evidence="9">G3</strain>
    </source>
</reference>
<evidence type="ECO:0000313" key="10">
    <source>
        <dbReference type="Proteomes" id="UP000001542"/>
    </source>
</evidence>
<keyword evidence="4 5" id="KW-0862">Zinc</keyword>
<dbReference type="VEuPathDB" id="TrichDB:TVAG_223760"/>
<dbReference type="InterPro" id="IPR036869">
    <property type="entry name" value="J_dom_sf"/>
</dbReference>
<dbReference type="SUPFAM" id="SSF46565">
    <property type="entry name" value="Chaperone J-domain"/>
    <property type="match status" value="1"/>
</dbReference>
<dbReference type="GO" id="GO:0005829">
    <property type="term" value="C:cytosol"/>
    <property type="evidence" value="ECO:0000318"/>
    <property type="project" value="GO_Central"/>
</dbReference>
<name>A2EJ81_TRIV3</name>
<dbReference type="Pfam" id="PF00226">
    <property type="entry name" value="DnaJ"/>
    <property type="match status" value="1"/>
</dbReference>
<dbReference type="SMART" id="SM00271">
    <property type="entry name" value="DnaJ"/>
    <property type="match status" value="1"/>
</dbReference>
<dbReference type="Pfam" id="PF00684">
    <property type="entry name" value="DnaJ_CXXCXGXG"/>
    <property type="match status" value="1"/>
</dbReference>
<organism evidence="9 10">
    <name type="scientific">Trichomonas vaginalis (strain ATCC PRA-98 / G3)</name>
    <dbReference type="NCBI Taxonomy" id="412133"/>
    <lineage>
        <taxon>Eukaryota</taxon>
        <taxon>Metamonada</taxon>
        <taxon>Parabasalia</taxon>
        <taxon>Trichomonadida</taxon>
        <taxon>Trichomonadidae</taxon>
        <taxon>Trichomonas</taxon>
    </lineage>
</organism>
<dbReference type="Pfam" id="PF01556">
    <property type="entry name" value="DnaJ_C"/>
    <property type="match status" value="1"/>
</dbReference>
<dbReference type="GO" id="GO:0051087">
    <property type="term" value="F:protein-folding chaperone binding"/>
    <property type="evidence" value="ECO:0000318"/>
    <property type="project" value="GO_Central"/>
</dbReference>
<dbReference type="InterPro" id="IPR002939">
    <property type="entry name" value="DnaJ_C"/>
</dbReference>
<dbReference type="InterPro" id="IPR036410">
    <property type="entry name" value="HSP_DnaJ_Cys-rich_dom_sf"/>
</dbReference>
<keyword evidence="1 5" id="KW-0479">Metal-binding</keyword>
<dbReference type="InParanoid" id="A2EJ81"/>
<sequence>MSAQPNTSVQSLYDIIGVPPTATQDEIKHAYRKKAMQLHPDRNQDDPNATEKFQQLSEAYEILKDPAKRERYDKFGSGEEVPQTPEDIELFEVMTQILGLGRSRAAPKGDKVSPSIRLIRVPLSKIYTGGKFTTKIEYHQVCPFCHGFGSTDGKEYPVCPECNGAGSKSPGGLQFMFPCEHCKNVGYMIPPEVRCHHCHGHKLINSKKEITIDIEPGIPNEEKIILENMGDEYPGKISADLILIISQKCPKKFVRDGDDLYYTHTCSIVEQKFGTAFTIDTPDGRELQVCTEEGKPIDFSKLKYIKNEGMPCRGNTQFKGNLYIIFQRGFPGPIHEGLRTVRNIFNRLVGAKQKLEDAPQEKQEEFEKLLRQQQEEFEELLRQYEQQEAAKKQN</sequence>
<dbReference type="PANTHER" id="PTHR43888">
    <property type="entry name" value="DNAJ-LIKE-2, ISOFORM A-RELATED"/>
    <property type="match status" value="1"/>
</dbReference>